<dbReference type="Gene3D" id="3.60.21.10">
    <property type="match status" value="1"/>
</dbReference>
<evidence type="ECO:0000256" key="1">
    <source>
        <dbReference type="ARBA" id="ARBA00001947"/>
    </source>
</evidence>
<dbReference type="AlphaFoldDB" id="A0A1I8ES96"/>
<evidence type="ECO:0000259" key="14">
    <source>
        <dbReference type="PROSITE" id="PS50015"/>
    </source>
</evidence>
<dbReference type="GO" id="GO:0061750">
    <property type="term" value="F:acid sphingomyelin phosphodiesterase activity"/>
    <property type="evidence" value="ECO:0007669"/>
    <property type="project" value="TreeGrafter"/>
</dbReference>
<keyword evidence="6" id="KW-0732">Signal</keyword>
<dbReference type="GO" id="GO:0016798">
    <property type="term" value="F:hydrolase activity, acting on glycosyl bonds"/>
    <property type="evidence" value="ECO:0007669"/>
    <property type="project" value="UniProtKB-KW"/>
</dbReference>
<protein>
    <submittedName>
        <fullName evidence="15">Sphingomyelin phosphodiesterase</fullName>
    </submittedName>
</protein>
<dbReference type="Pfam" id="PF19272">
    <property type="entry name" value="ASMase_C"/>
    <property type="match status" value="1"/>
</dbReference>
<dbReference type="GO" id="GO:0005615">
    <property type="term" value="C:extracellular space"/>
    <property type="evidence" value="ECO:0007669"/>
    <property type="project" value="TreeGrafter"/>
</dbReference>
<keyword evidence="10" id="KW-0325">Glycoprotein</keyword>
<comment type="similarity">
    <text evidence="3">Belongs to the acid sphingomyelinase family.</text>
</comment>
<dbReference type="InterPro" id="IPR004843">
    <property type="entry name" value="Calcineurin-like_PHP"/>
</dbReference>
<dbReference type="Gene3D" id="1.10.225.10">
    <property type="entry name" value="Saposin-like"/>
    <property type="match status" value="1"/>
</dbReference>
<evidence type="ECO:0000256" key="12">
    <source>
        <dbReference type="ARBA" id="ARBA00047268"/>
    </source>
</evidence>
<dbReference type="STRING" id="6293.A0A1I8ES96"/>
<evidence type="ECO:0000256" key="7">
    <source>
        <dbReference type="ARBA" id="ARBA00022801"/>
    </source>
</evidence>
<dbReference type="WBParaSite" id="maker-PairedContig_4468-snap-gene-0.28-mRNA-1">
    <property type="protein sequence ID" value="maker-PairedContig_4468-snap-gene-0.28-mRNA-1"/>
    <property type="gene ID" value="maker-PairedContig_4468-snap-gene-0.28"/>
</dbReference>
<feature type="transmembrane region" description="Helical" evidence="13">
    <location>
        <begin position="45"/>
        <end position="65"/>
    </location>
</feature>
<name>A0A1I8ES96_WUCBA</name>
<keyword evidence="13" id="KW-1133">Transmembrane helix</keyword>
<dbReference type="PANTHER" id="PTHR10340">
    <property type="entry name" value="SPHINGOMYELIN PHOSPHODIESTERASE"/>
    <property type="match status" value="1"/>
</dbReference>
<dbReference type="InterPro" id="IPR045473">
    <property type="entry name" value="ASM_C"/>
</dbReference>
<evidence type="ECO:0000256" key="4">
    <source>
        <dbReference type="ARBA" id="ARBA00022525"/>
    </source>
</evidence>
<keyword evidence="13" id="KW-0472">Membrane</keyword>
<dbReference type="InterPro" id="IPR029052">
    <property type="entry name" value="Metallo-depent_PP-like"/>
</dbReference>
<evidence type="ECO:0000256" key="3">
    <source>
        <dbReference type="ARBA" id="ARBA00008234"/>
    </source>
</evidence>
<dbReference type="PROSITE" id="PS50015">
    <property type="entry name" value="SAP_B"/>
    <property type="match status" value="1"/>
</dbReference>
<evidence type="ECO:0000256" key="6">
    <source>
        <dbReference type="ARBA" id="ARBA00022729"/>
    </source>
</evidence>
<evidence type="ECO:0000313" key="15">
    <source>
        <dbReference type="WBParaSite" id="maker-PairedContig_4468-snap-gene-0.28-mRNA-1"/>
    </source>
</evidence>
<comment type="catalytic activity">
    <reaction evidence="12">
        <text>a sphingomyelin + H2O = phosphocholine + an N-acylsphing-4-enine + H(+)</text>
        <dbReference type="Rhea" id="RHEA:19253"/>
        <dbReference type="ChEBI" id="CHEBI:15377"/>
        <dbReference type="ChEBI" id="CHEBI:15378"/>
        <dbReference type="ChEBI" id="CHEBI:17636"/>
        <dbReference type="ChEBI" id="CHEBI:52639"/>
        <dbReference type="ChEBI" id="CHEBI:295975"/>
        <dbReference type="EC" id="3.1.4.12"/>
    </reaction>
    <physiologicalReaction direction="left-to-right" evidence="12">
        <dbReference type="Rhea" id="RHEA:19254"/>
    </physiologicalReaction>
</comment>
<keyword evidence="9" id="KW-1015">Disulfide bond</keyword>
<evidence type="ECO:0000256" key="10">
    <source>
        <dbReference type="ARBA" id="ARBA00023180"/>
    </source>
</evidence>
<evidence type="ECO:0000256" key="13">
    <source>
        <dbReference type="SAM" id="Phobius"/>
    </source>
</evidence>
<evidence type="ECO:0000256" key="5">
    <source>
        <dbReference type="ARBA" id="ARBA00022723"/>
    </source>
</evidence>
<dbReference type="InterPro" id="IPR011001">
    <property type="entry name" value="Saposin-like"/>
</dbReference>
<evidence type="ECO:0000256" key="2">
    <source>
        <dbReference type="ARBA" id="ARBA00004613"/>
    </source>
</evidence>
<dbReference type="SMART" id="SM00741">
    <property type="entry name" value="SapB"/>
    <property type="match status" value="1"/>
</dbReference>
<evidence type="ECO:0000256" key="9">
    <source>
        <dbReference type="ARBA" id="ARBA00023157"/>
    </source>
</evidence>
<dbReference type="PANTHER" id="PTHR10340:SF34">
    <property type="entry name" value="SPHINGOMYELIN PHOSPHODIESTERASE"/>
    <property type="match status" value="1"/>
</dbReference>
<accession>A0A1I8ES96</accession>
<comment type="cofactor">
    <cofactor evidence="1">
        <name>Zn(2+)</name>
        <dbReference type="ChEBI" id="CHEBI:29105"/>
    </cofactor>
</comment>
<dbReference type="GO" id="GO:0005764">
    <property type="term" value="C:lysosome"/>
    <property type="evidence" value="ECO:0007669"/>
    <property type="project" value="TreeGrafter"/>
</dbReference>
<comment type="subcellular location">
    <subcellularLocation>
        <location evidence="2">Secreted</location>
    </subcellularLocation>
</comment>
<feature type="domain" description="Saposin B-type" evidence="14">
    <location>
        <begin position="89"/>
        <end position="172"/>
    </location>
</feature>
<evidence type="ECO:0000256" key="11">
    <source>
        <dbReference type="ARBA" id="ARBA00023295"/>
    </source>
</evidence>
<dbReference type="GO" id="GO:0046872">
    <property type="term" value="F:metal ion binding"/>
    <property type="evidence" value="ECO:0007669"/>
    <property type="project" value="UniProtKB-KW"/>
</dbReference>
<keyword evidence="5" id="KW-0479">Metal-binding</keyword>
<evidence type="ECO:0000256" key="8">
    <source>
        <dbReference type="ARBA" id="ARBA00022833"/>
    </source>
</evidence>
<keyword evidence="8" id="KW-0862">Zinc</keyword>
<keyword evidence="11" id="KW-0326">Glycosidase</keyword>
<dbReference type="CDD" id="cd00842">
    <property type="entry name" value="MPP_ASMase"/>
    <property type="match status" value="1"/>
</dbReference>
<keyword evidence="13" id="KW-0812">Transmembrane</keyword>
<keyword evidence="7" id="KW-0378">Hydrolase</keyword>
<dbReference type="InterPro" id="IPR041805">
    <property type="entry name" value="ASMase/PPN1_MPP"/>
</dbReference>
<dbReference type="GO" id="GO:0006685">
    <property type="term" value="P:sphingomyelin catabolic process"/>
    <property type="evidence" value="ECO:0007669"/>
    <property type="project" value="TreeGrafter"/>
</dbReference>
<proteinExistence type="inferred from homology"/>
<dbReference type="GO" id="GO:0016020">
    <property type="term" value="C:membrane"/>
    <property type="evidence" value="ECO:0007669"/>
    <property type="project" value="GOC"/>
</dbReference>
<dbReference type="SUPFAM" id="SSF56300">
    <property type="entry name" value="Metallo-dependent phosphatases"/>
    <property type="match status" value="1"/>
</dbReference>
<dbReference type="InterPro" id="IPR008139">
    <property type="entry name" value="SaposinB_dom"/>
</dbReference>
<keyword evidence="4" id="KW-0964">Secreted</keyword>
<reference evidence="15" key="1">
    <citation type="submission" date="2016-11" db="UniProtKB">
        <authorList>
            <consortium name="WormBaseParasite"/>
        </authorList>
    </citation>
    <scope>IDENTIFICATION</scope>
    <source>
        <strain evidence="15">pt0022</strain>
    </source>
</reference>
<dbReference type="SUPFAM" id="SSF47862">
    <property type="entry name" value="Saposin"/>
    <property type="match status" value="1"/>
</dbReference>
<dbReference type="GO" id="GO:0046513">
    <property type="term" value="P:ceramide biosynthetic process"/>
    <property type="evidence" value="ECO:0007669"/>
    <property type="project" value="UniProtKB-ARBA"/>
</dbReference>
<sequence>MQTTYQAKKQTLREKKLELKKRNIKTNEEALTFFSWIILSYPKMLIMQTANCFILFCAIVIAFLVNSGNPLLANDISAMKDDGSTLNTDSAVCMACKMTVIFFRSIYEQNRTRDSLIDVATFICQYFTHRESLICYSLAKQFREELLFVVEKLILQPDALCSMFLNDCSNSGMDTSAWNITLPSKWPDQKYPTYPAMREDNLRVLHITDLHLDPEYAPGSEANCSSELCCHMQSESNGSTIMQKSGYWGTLAVCDIPYRTVENMLQNIQKLGKIDYILVGGDYESHMDWTYTKEDHLKTIRNLSAVLHEYFENTPIYWTLGNHEGVPVNSFAPHYIPEKYRPQWLYDELLSLQKPRGCYTVQLYPGLRLISLNSGYCETSNFWLRINETDPDGTLSWLVMELKQAEHDGQYVHILSHIPPGDNECLESWARNYYKIIARFSKTIQAQFFGHIHVDSFTVFYENMNDDSSKPINMLYATPSVTTFKHLNPAFRIYEIEPGINYRIVNFHTYFLNLTKIGMNTTSPVWELLYSAKEEYSLNDLSPASWDLLINKIIYEKSTYNRFIRNSNRRDNFICEKKCRYNVLCNLRKGHHNMTLCNHLPFPRNPRYFKSYPSYKLLGTVDNAGKTTLTVTKQQQQQYTNIIMLLKKKLRSYILKRFLQLFLLSQN</sequence>
<organism evidence="15">
    <name type="scientific">Wuchereria bancrofti</name>
    <dbReference type="NCBI Taxonomy" id="6293"/>
    <lineage>
        <taxon>Eukaryota</taxon>
        <taxon>Metazoa</taxon>
        <taxon>Ecdysozoa</taxon>
        <taxon>Nematoda</taxon>
        <taxon>Chromadorea</taxon>
        <taxon>Rhabditida</taxon>
        <taxon>Spirurina</taxon>
        <taxon>Spiruromorpha</taxon>
        <taxon>Filarioidea</taxon>
        <taxon>Onchocercidae</taxon>
        <taxon>Wuchereria</taxon>
    </lineage>
</organism>
<dbReference type="Pfam" id="PF00149">
    <property type="entry name" value="Metallophos"/>
    <property type="match status" value="1"/>
</dbReference>